<evidence type="ECO:0000259" key="1">
    <source>
        <dbReference type="Pfam" id="PF07398"/>
    </source>
</evidence>
<name>A0ABN3WI36_9ACTN</name>
<evidence type="ECO:0000259" key="2">
    <source>
        <dbReference type="Pfam" id="PF11716"/>
    </source>
</evidence>
<dbReference type="Pfam" id="PF11716">
    <property type="entry name" value="MDMPI_N"/>
    <property type="match status" value="1"/>
</dbReference>
<dbReference type="Proteomes" id="UP001500831">
    <property type="component" value="Unassembled WGS sequence"/>
</dbReference>
<dbReference type="GO" id="GO:0016853">
    <property type="term" value="F:isomerase activity"/>
    <property type="evidence" value="ECO:0007669"/>
    <property type="project" value="UniProtKB-KW"/>
</dbReference>
<dbReference type="SUPFAM" id="SSF109854">
    <property type="entry name" value="DinB/YfiT-like putative metalloenzymes"/>
    <property type="match status" value="1"/>
</dbReference>
<evidence type="ECO:0000313" key="4">
    <source>
        <dbReference type="Proteomes" id="UP001500831"/>
    </source>
</evidence>
<evidence type="ECO:0000313" key="3">
    <source>
        <dbReference type="EMBL" id="GAA2914017.1"/>
    </source>
</evidence>
<sequence>MREWSHAERAAAAGTEIARMADVLHGEDMSTPVPACPGWDLAGLVSHTGGVHRWVAAMVRDLAERRYDRRAMDMGMPADADGYAAWLREGAVFLPEALLSHDPQAPVWAWGGDRRVRFWSRRMLHETVVHRIDAELALGLPVSVDEDVAADGVEEFLDVLPYARWNPAVAELRGAGETISLQAGTGAGWVITLGPGRFHHRRSPQPGDVTLRAATAADLLQVVWGRRDPDDHAVEGDAGLLAWWRERSRI</sequence>
<dbReference type="PANTHER" id="PTHR40758">
    <property type="entry name" value="CONSERVED PROTEIN"/>
    <property type="match status" value="1"/>
</dbReference>
<dbReference type="RefSeq" id="WP_344982215.1">
    <property type="nucleotide sequence ID" value="NZ_BAAAVI010000128.1"/>
</dbReference>
<proteinExistence type="predicted"/>
<feature type="domain" description="MDMPI C-terminal" evidence="1">
    <location>
        <begin position="147"/>
        <end position="242"/>
    </location>
</feature>
<dbReference type="InterPro" id="IPR017517">
    <property type="entry name" value="Maleyloyr_isom"/>
</dbReference>
<keyword evidence="3" id="KW-0413">Isomerase</keyword>
<feature type="domain" description="Mycothiol-dependent maleylpyruvate isomerase metal-binding" evidence="2">
    <location>
        <begin position="11"/>
        <end position="134"/>
    </location>
</feature>
<dbReference type="InterPro" id="IPR010872">
    <property type="entry name" value="MDMPI_C-term_domain"/>
</dbReference>
<accession>A0ABN3WI36</accession>
<dbReference type="InterPro" id="IPR034660">
    <property type="entry name" value="DinB/YfiT-like"/>
</dbReference>
<comment type="caution">
    <text evidence="3">The sequence shown here is derived from an EMBL/GenBank/DDBJ whole genome shotgun (WGS) entry which is preliminary data.</text>
</comment>
<dbReference type="EMBL" id="BAAAVI010000128">
    <property type="protein sequence ID" value="GAA2914017.1"/>
    <property type="molecule type" value="Genomic_DNA"/>
</dbReference>
<dbReference type="Pfam" id="PF07398">
    <property type="entry name" value="MDMPI_C"/>
    <property type="match status" value="1"/>
</dbReference>
<organism evidence="3 4">
    <name type="scientific">Streptosporangium fragile</name>
    <dbReference type="NCBI Taxonomy" id="46186"/>
    <lineage>
        <taxon>Bacteria</taxon>
        <taxon>Bacillati</taxon>
        <taxon>Actinomycetota</taxon>
        <taxon>Actinomycetes</taxon>
        <taxon>Streptosporangiales</taxon>
        <taxon>Streptosporangiaceae</taxon>
        <taxon>Streptosporangium</taxon>
    </lineage>
</organism>
<protein>
    <submittedName>
        <fullName evidence="3">Maleylpyruvate isomerase family mycothiol-dependent enzyme</fullName>
    </submittedName>
</protein>
<gene>
    <name evidence="3" type="ORF">GCM10010517_80560</name>
</gene>
<keyword evidence="4" id="KW-1185">Reference proteome</keyword>
<dbReference type="PANTHER" id="PTHR40758:SF1">
    <property type="entry name" value="CONSERVED PROTEIN"/>
    <property type="match status" value="1"/>
</dbReference>
<reference evidence="3 4" key="1">
    <citation type="journal article" date="2019" name="Int. J. Syst. Evol. Microbiol.">
        <title>The Global Catalogue of Microorganisms (GCM) 10K type strain sequencing project: providing services to taxonomists for standard genome sequencing and annotation.</title>
        <authorList>
            <consortium name="The Broad Institute Genomics Platform"/>
            <consortium name="The Broad Institute Genome Sequencing Center for Infectious Disease"/>
            <person name="Wu L."/>
            <person name="Ma J."/>
        </authorList>
    </citation>
    <scope>NUCLEOTIDE SEQUENCE [LARGE SCALE GENOMIC DNA]</scope>
    <source>
        <strain evidence="3 4">JCM 6242</strain>
    </source>
</reference>
<dbReference type="NCBIfam" id="TIGR03083">
    <property type="entry name" value="maleylpyruvate isomerase family mycothiol-dependent enzyme"/>
    <property type="match status" value="1"/>
</dbReference>
<dbReference type="InterPro" id="IPR024344">
    <property type="entry name" value="MDMPI_metal-binding"/>
</dbReference>